<evidence type="ECO:0000256" key="2">
    <source>
        <dbReference type="ARBA" id="ARBA00023015"/>
    </source>
</evidence>
<dbReference type="InterPro" id="IPR036388">
    <property type="entry name" value="WH-like_DNA-bd_sf"/>
</dbReference>
<dbReference type="AlphaFoldDB" id="A0A2S6NF96"/>
<evidence type="ECO:0000256" key="3">
    <source>
        <dbReference type="ARBA" id="ARBA00023125"/>
    </source>
</evidence>
<dbReference type="Gene3D" id="3.40.190.10">
    <property type="entry name" value="Periplasmic binding protein-like II"/>
    <property type="match status" value="2"/>
</dbReference>
<accession>A0A2S6NF96</accession>
<evidence type="ECO:0000313" key="7">
    <source>
        <dbReference type="Proteomes" id="UP000239724"/>
    </source>
</evidence>
<feature type="domain" description="HTH lysR-type" evidence="5">
    <location>
        <begin position="1"/>
        <end position="58"/>
    </location>
</feature>
<gene>
    <name evidence="6" type="ORF">CCS01_14705</name>
</gene>
<dbReference type="PROSITE" id="PS50931">
    <property type="entry name" value="HTH_LYSR"/>
    <property type="match status" value="1"/>
</dbReference>
<dbReference type="PANTHER" id="PTHR30346:SF17">
    <property type="entry name" value="LYSR FAMILY TRANSCRIPTIONAL REGULATOR"/>
    <property type="match status" value="1"/>
</dbReference>
<dbReference type="GO" id="GO:0003700">
    <property type="term" value="F:DNA-binding transcription factor activity"/>
    <property type="evidence" value="ECO:0007669"/>
    <property type="project" value="InterPro"/>
</dbReference>
<keyword evidence="7" id="KW-1185">Reference proteome</keyword>
<keyword evidence="4" id="KW-0804">Transcription</keyword>
<sequence>MELRQLRYFVAVARERNFTRAAELLHIAQPPLSRQIQQLEEELGAILVERGSRPIRLTDAGRLFYEQAVQVLERVEEIKLMTRRAHEAGRLHFSIGFVGSTLYGYLPEVIRSYRAARPTVDITLLELTTLEQIAALKEGRIDVGFGRIPFEDPKIERQVLRNEKLCAALPASHPLQARRRPLRLAELANEPLVVYPKAPRPSYADQVLALFRARDLKPSMIHEVRELQTALGLVAAETGVCLVPAGVERLRRDNVVYRHLDEDQAFSPIIFSTRKDDPSPEIELILSLIHEIYRREGIILGK</sequence>
<dbReference type="GO" id="GO:0003677">
    <property type="term" value="F:DNA binding"/>
    <property type="evidence" value="ECO:0007669"/>
    <property type="project" value="UniProtKB-KW"/>
</dbReference>
<dbReference type="Proteomes" id="UP000239724">
    <property type="component" value="Unassembled WGS sequence"/>
</dbReference>
<reference evidence="6 7" key="1">
    <citation type="journal article" date="2018" name="Arch. Microbiol.">
        <title>New insights into the metabolic potential of the phototrophic purple bacterium Rhodopila globiformis DSM 161(T) from its draft genome sequence and evidence for a vanadium-dependent nitrogenase.</title>
        <authorList>
            <person name="Imhoff J.F."/>
            <person name="Rahn T."/>
            <person name="Kunzel S."/>
            <person name="Neulinger S.C."/>
        </authorList>
    </citation>
    <scope>NUCLEOTIDE SEQUENCE [LARGE SCALE GENOMIC DNA]</scope>
    <source>
        <strain evidence="6 7">DSM 161</strain>
    </source>
</reference>
<dbReference type="SUPFAM" id="SSF46785">
    <property type="entry name" value="Winged helix' DNA-binding domain"/>
    <property type="match status" value="1"/>
</dbReference>
<dbReference type="InterPro" id="IPR000847">
    <property type="entry name" value="LysR_HTH_N"/>
</dbReference>
<dbReference type="Gene3D" id="1.10.10.10">
    <property type="entry name" value="Winged helix-like DNA-binding domain superfamily/Winged helix DNA-binding domain"/>
    <property type="match status" value="1"/>
</dbReference>
<dbReference type="GO" id="GO:0032993">
    <property type="term" value="C:protein-DNA complex"/>
    <property type="evidence" value="ECO:0007669"/>
    <property type="project" value="TreeGrafter"/>
</dbReference>
<dbReference type="PRINTS" id="PR00039">
    <property type="entry name" value="HTHLYSR"/>
</dbReference>
<comment type="caution">
    <text evidence="6">The sequence shown here is derived from an EMBL/GenBank/DDBJ whole genome shotgun (WGS) entry which is preliminary data.</text>
</comment>
<evidence type="ECO:0000313" key="6">
    <source>
        <dbReference type="EMBL" id="PPQ33298.1"/>
    </source>
</evidence>
<evidence type="ECO:0000256" key="1">
    <source>
        <dbReference type="ARBA" id="ARBA00009437"/>
    </source>
</evidence>
<dbReference type="FunFam" id="1.10.10.10:FF:000001">
    <property type="entry name" value="LysR family transcriptional regulator"/>
    <property type="match status" value="1"/>
</dbReference>
<name>A0A2S6NF96_RHOGL</name>
<organism evidence="6 7">
    <name type="scientific">Rhodopila globiformis</name>
    <name type="common">Rhodopseudomonas globiformis</name>
    <dbReference type="NCBI Taxonomy" id="1071"/>
    <lineage>
        <taxon>Bacteria</taxon>
        <taxon>Pseudomonadati</taxon>
        <taxon>Pseudomonadota</taxon>
        <taxon>Alphaproteobacteria</taxon>
        <taxon>Acetobacterales</taxon>
        <taxon>Acetobacteraceae</taxon>
        <taxon>Rhodopila</taxon>
    </lineage>
</organism>
<dbReference type="OrthoDB" id="155872at2"/>
<proteinExistence type="inferred from homology"/>
<dbReference type="Pfam" id="PF00126">
    <property type="entry name" value="HTH_1"/>
    <property type="match status" value="1"/>
</dbReference>
<dbReference type="Pfam" id="PF03466">
    <property type="entry name" value="LysR_substrate"/>
    <property type="match status" value="1"/>
</dbReference>
<comment type="similarity">
    <text evidence="1">Belongs to the LysR transcriptional regulatory family.</text>
</comment>
<dbReference type="PANTHER" id="PTHR30346">
    <property type="entry name" value="TRANSCRIPTIONAL DUAL REGULATOR HCAR-RELATED"/>
    <property type="match status" value="1"/>
</dbReference>
<evidence type="ECO:0000256" key="4">
    <source>
        <dbReference type="ARBA" id="ARBA00023163"/>
    </source>
</evidence>
<protein>
    <submittedName>
        <fullName evidence="6">LysR family transcriptional regulator</fullName>
    </submittedName>
</protein>
<keyword evidence="3" id="KW-0238">DNA-binding</keyword>
<dbReference type="InterPro" id="IPR036390">
    <property type="entry name" value="WH_DNA-bd_sf"/>
</dbReference>
<evidence type="ECO:0000259" key="5">
    <source>
        <dbReference type="PROSITE" id="PS50931"/>
    </source>
</evidence>
<dbReference type="EMBL" id="NHRY01000150">
    <property type="protein sequence ID" value="PPQ33298.1"/>
    <property type="molecule type" value="Genomic_DNA"/>
</dbReference>
<keyword evidence="2" id="KW-0805">Transcription regulation</keyword>
<dbReference type="SUPFAM" id="SSF53850">
    <property type="entry name" value="Periplasmic binding protein-like II"/>
    <property type="match status" value="1"/>
</dbReference>
<dbReference type="CDD" id="cd08445">
    <property type="entry name" value="PBP2_BenM_CatM_CatR"/>
    <property type="match status" value="1"/>
</dbReference>
<dbReference type="InterPro" id="IPR005119">
    <property type="entry name" value="LysR_subst-bd"/>
</dbReference>